<dbReference type="EMBL" id="RHFK02000006">
    <property type="protein sequence ID" value="TWW75313.1"/>
    <property type="molecule type" value="Genomic_DNA"/>
</dbReference>
<feature type="region of interest" description="Disordered" evidence="5">
    <location>
        <begin position="592"/>
        <end position="675"/>
    </location>
</feature>
<feature type="compositionally biased region" description="Polar residues" evidence="5">
    <location>
        <begin position="539"/>
        <end position="551"/>
    </location>
</feature>
<comment type="function">
    <text evidence="4">Involved in nonsense-mediated decay (NMD) of mRNAs containing premature stop codons.</text>
</comment>
<evidence type="ECO:0000256" key="3">
    <source>
        <dbReference type="ARBA" id="ARBA00029509"/>
    </source>
</evidence>
<proteinExistence type="inferred from homology"/>
<feature type="region of interest" description="Disordered" evidence="5">
    <location>
        <begin position="747"/>
        <end position="778"/>
    </location>
</feature>
<feature type="region of interest" description="Disordered" evidence="5">
    <location>
        <begin position="227"/>
        <end position="246"/>
    </location>
</feature>
<protein>
    <recommendedName>
        <fullName evidence="3 4">Nonsense-mediated mRNA decay factor SMG8</fullName>
    </recommendedName>
</protein>
<dbReference type="Pfam" id="PF10220">
    <property type="entry name" value="Smg8_Smg9"/>
    <property type="match status" value="1"/>
</dbReference>
<comment type="caution">
    <text evidence="6">The sequence shown here is derived from an EMBL/GenBank/DDBJ whole genome shotgun (WGS) entry which is preliminary data.</text>
</comment>
<gene>
    <name evidence="6" type="ORF">D4764_14G0013160</name>
</gene>
<evidence type="ECO:0000313" key="7">
    <source>
        <dbReference type="Proteomes" id="UP000324091"/>
    </source>
</evidence>
<dbReference type="AlphaFoldDB" id="A0A5C6P775"/>
<accession>A0A5C6P775</accession>
<evidence type="ECO:0000256" key="2">
    <source>
        <dbReference type="ARBA" id="ARBA00023161"/>
    </source>
</evidence>
<reference evidence="6 7" key="1">
    <citation type="submission" date="2019-04" db="EMBL/GenBank/DDBJ databases">
        <title>Chromosome genome assembly for Takifugu flavidus.</title>
        <authorList>
            <person name="Xiao S."/>
        </authorList>
    </citation>
    <scope>NUCLEOTIDE SEQUENCE [LARGE SCALE GENOMIC DNA]</scope>
    <source>
        <strain evidence="6">HTHZ2018</strain>
        <tissue evidence="6">Muscle</tissue>
    </source>
</reference>
<dbReference type="PANTHER" id="PTHR13091">
    <property type="entry name" value="AMPLIFIED IN BREAST CANCER 2-RELATED"/>
    <property type="match status" value="1"/>
</dbReference>
<dbReference type="InterPro" id="IPR019354">
    <property type="entry name" value="SMG8-like"/>
</dbReference>
<evidence type="ECO:0000256" key="4">
    <source>
        <dbReference type="RuleBase" id="RU367133"/>
    </source>
</evidence>
<keyword evidence="2 4" id="KW-0866">Nonsense-mediated mRNA decay</keyword>
<sequence>MTGNVCVVVFIPPEFVMKGANMSFAVSIGSLLRTETQDDTTHRDDDICVVGVFGKSNMQSAAAKESLINILADKHVFSLFSEADDGGAPESQIQAFYNQESRVLYLLLSSVCDSRQLLRACQSLSAGIVHSDAHDFWKGLERQQCLHLLYMFSVCHVLLLVHPNQTFDVSYDRLFRALDALRQKVLPLIRAAIKDCPVSKEWKVNCRPCPPRLLFVFHMNGSLKVSGNGSDSAGNPDKAKKHSPRRRLQHALEDQIYRIFRKSRVLTNQSSNCLFTVPANQAFVYVIPTADEDPVGVLLGQLRSNCTLYEQDSTMTVSGPRRYQQMRRSTRQVSFSGDSGTMLMGSQLLDCSLKEFLWQHIDLVLTKKGFDDSVGRNPQPSHFELPSYSKWVQVASRLHQVLISNTEEELAELATKVQGQLKVLEGFLEADTKFSENRCQKALPLAHSAYQSNLPHNYTTTVHKNQLAQALRVYSQHARGVAFQRYALQLHEDCYKFWSNGHQLCEERSLTDQHCVHKFHLLPQSGEKPDMDHNPPIMNHNSRGRSTSSCNCGKKQAPRDDPFDIKAANYDFYQILEEKCCEKLERIEFPVFQPSTPDPAPATNQDQCHPCEASGSGDAERQKEPSTAQSHTPGEPSLSLALSLGHSTDSLGAYEEGDGTEAQVQQKRPSLVDRQPSTVEYLPGMMHSGCPKGLLPKFSSWSLVKLGPAKSYNCHTGLEQPSFLPGSSFLLPWDIVIRSRSEEDAGLMDSLDGGTSSWPAPNKTLMGKRGSTGGLGRNRRRDDMARVFVGFEYEDSRGRRFISSGPDKIVKVLGPGGTKDPATKVLNADMPLYIPSPSQGRGLKPHFAQLLRLFVVVPDAPLEVTLNPQVQPGPPPCPLFHPEQTDIMLPPDSFWVLRFPYSYSTDHGPCYPPKENQPLNNYKVLRGILKATTAIPPP</sequence>
<name>A0A5C6P775_9TELE</name>
<evidence type="ECO:0000313" key="6">
    <source>
        <dbReference type="EMBL" id="TWW75313.1"/>
    </source>
</evidence>
<evidence type="ECO:0000256" key="5">
    <source>
        <dbReference type="SAM" id="MobiDB-lite"/>
    </source>
</evidence>
<dbReference type="GO" id="GO:0000184">
    <property type="term" value="P:nuclear-transcribed mRNA catabolic process, nonsense-mediated decay"/>
    <property type="evidence" value="ECO:0007669"/>
    <property type="project" value="UniProtKB-UniRule"/>
</dbReference>
<comment type="similarity">
    <text evidence="1 4">Belongs to the SMG8 family.</text>
</comment>
<evidence type="ECO:0000256" key="1">
    <source>
        <dbReference type="ARBA" id="ARBA00006443"/>
    </source>
</evidence>
<organism evidence="6 7">
    <name type="scientific">Takifugu flavidus</name>
    <name type="common">sansaifugu</name>
    <dbReference type="NCBI Taxonomy" id="433684"/>
    <lineage>
        <taxon>Eukaryota</taxon>
        <taxon>Metazoa</taxon>
        <taxon>Chordata</taxon>
        <taxon>Craniata</taxon>
        <taxon>Vertebrata</taxon>
        <taxon>Euteleostomi</taxon>
        <taxon>Actinopterygii</taxon>
        <taxon>Neopterygii</taxon>
        <taxon>Teleostei</taxon>
        <taxon>Neoteleostei</taxon>
        <taxon>Acanthomorphata</taxon>
        <taxon>Eupercaria</taxon>
        <taxon>Tetraodontiformes</taxon>
        <taxon>Tetradontoidea</taxon>
        <taxon>Tetraodontidae</taxon>
        <taxon>Takifugu</taxon>
    </lineage>
</organism>
<dbReference type="Proteomes" id="UP000324091">
    <property type="component" value="Chromosome 14"/>
</dbReference>
<feature type="region of interest" description="Disordered" evidence="5">
    <location>
        <begin position="526"/>
        <end position="558"/>
    </location>
</feature>
<dbReference type="PANTHER" id="PTHR13091:SF0">
    <property type="entry name" value="NONSENSE-MEDIATED MRNA DECAY FACTOR SMG8"/>
    <property type="match status" value="1"/>
</dbReference>
<keyword evidence="7" id="KW-1185">Reference proteome</keyword>